<dbReference type="EMBL" id="BPLQ01010447">
    <property type="protein sequence ID" value="GIY50799.1"/>
    <property type="molecule type" value="Genomic_DNA"/>
</dbReference>
<keyword evidence="4" id="KW-1185">Reference proteome</keyword>
<evidence type="ECO:0000313" key="3">
    <source>
        <dbReference type="EMBL" id="GIY50799.1"/>
    </source>
</evidence>
<accession>A0AAV4TZ94</accession>
<dbReference type="Proteomes" id="UP001054837">
    <property type="component" value="Unassembled WGS sequence"/>
</dbReference>
<feature type="region of interest" description="Disordered" evidence="1">
    <location>
        <begin position="1"/>
        <end position="25"/>
    </location>
</feature>
<keyword evidence="2" id="KW-1133">Transmembrane helix</keyword>
<organism evidence="3 4">
    <name type="scientific">Caerostris darwini</name>
    <dbReference type="NCBI Taxonomy" id="1538125"/>
    <lineage>
        <taxon>Eukaryota</taxon>
        <taxon>Metazoa</taxon>
        <taxon>Ecdysozoa</taxon>
        <taxon>Arthropoda</taxon>
        <taxon>Chelicerata</taxon>
        <taxon>Arachnida</taxon>
        <taxon>Araneae</taxon>
        <taxon>Araneomorphae</taxon>
        <taxon>Entelegynae</taxon>
        <taxon>Araneoidea</taxon>
        <taxon>Araneidae</taxon>
        <taxon>Caerostris</taxon>
    </lineage>
</organism>
<keyword evidence="2" id="KW-0812">Transmembrane</keyword>
<feature type="compositionally biased region" description="Polar residues" evidence="1">
    <location>
        <begin position="10"/>
        <end position="20"/>
    </location>
</feature>
<proteinExistence type="predicted"/>
<dbReference type="AlphaFoldDB" id="A0AAV4TZ94"/>
<gene>
    <name evidence="3" type="ORF">CDAR_487861</name>
</gene>
<evidence type="ECO:0000313" key="4">
    <source>
        <dbReference type="Proteomes" id="UP001054837"/>
    </source>
</evidence>
<evidence type="ECO:0000256" key="2">
    <source>
        <dbReference type="SAM" id="Phobius"/>
    </source>
</evidence>
<keyword evidence="2" id="KW-0472">Membrane</keyword>
<feature type="transmembrane region" description="Helical" evidence="2">
    <location>
        <begin position="63"/>
        <end position="86"/>
    </location>
</feature>
<sequence>MDEGGEQHQKQGLQGFNSSPHPGAFCSNPQNVSIIFIHKYPPPVLRKEIGRDRRKMDGEERNVALIFVCCLKGGLPRFVFLTHFQFNK</sequence>
<name>A0AAV4TZ94_9ARAC</name>
<reference evidence="3 4" key="1">
    <citation type="submission" date="2021-06" db="EMBL/GenBank/DDBJ databases">
        <title>Caerostris darwini draft genome.</title>
        <authorList>
            <person name="Kono N."/>
            <person name="Arakawa K."/>
        </authorList>
    </citation>
    <scope>NUCLEOTIDE SEQUENCE [LARGE SCALE GENOMIC DNA]</scope>
</reference>
<evidence type="ECO:0000256" key="1">
    <source>
        <dbReference type="SAM" id="MobiDB-lite"/>
    </source>
</evidence>
<comment type="caution">
    <text evidence="3">The sequence shown here is derived from an EMBL/GenBank/DDBJ whole genome shotgun (WGS) entry which is preliminary data.</text>
</comment>
<protein>
    <submittedName>
        <fullName evidence="3">Uncharacterized protein</fullName>
    </submittedName>
</protein>